<protein>
    <submittedName>
        <fullName evidence="1">Uncharacterized protein</fullName>
    </submittedName>
</protein>
<organism evidence="1">
    <name type="scientific">Anguilla anguilla</name>
    <name type="common">European freshwater eel</name>
    <name type="synonym">Muraena anguilla</name>
    <dbReference type="NCBI Taxonomy" id="7936"/>
    <lineage>
        <taxon>Eukaryota</taxon>
        <taxon>Metazoa</taxon>
        <taxon>Chordata</taxon>
        <taxon>Craniata</taxon>
        <taxon>Vertebrata</taxon>
        <taxon>Euteleostomi</taxon>
        <taxon>Actinopterygii</taxon>
        <taxon>Neopterygii</taxon>
        <taxon>Teleostei</taxon>
        <taxon>Anguilliformes</taxon>
        <taxon>Anguillidae</taxon>
        <taxon>Anguilla</taxon>
    </lineage>
</organism>
<dbReference type="AlphaFoldDB" id="A0A0E9VWI0"/>
<evidence type="ECO:0000313" key="1">
    <source>
        <dbReference type="EMBL" id="JAH81665.1"/>
    </source>
</evidence>
<proteinExistence type="predicted"/>
<reference evidence="1" key="1">
    <citation type="submission" date="2014-11" db="EMBL/GenBank/DDBJ databases">
        <authorList>
            <person name="Amaro Gonzalez C."/>
        </authorList>
    </citation>
    <scope>NUCLEOTIDE SEQUENCE</scope>
</reference>
<name>A0A0E9VWI0_ANGAN</name>
<dbReference type="EMBL" id="GBXM01026912">
    <property type="protein sequence ID" value="JAH81665.1"/>
    <property type="molecule type" value="Transcribed_RNA"/>
</dbReference>
<sequence>MYFTVFFFFFVTSAYVINMASHCTF</sequence>
<accession>A0A0E9VWI0</accession>
<reference evidence="1" key="2">
    <citation type="journal article" date="2015" name="Fish Shellfish Immunol.">
        <title>Early steps in the European eel (Anguilla anguilla)-Vibrio vulnificus interaction in the gills: Role of the RtxA13 toxin.</title>
        <authorList>
            <person name="Callol A."/>
            <person name="Pajuelo D."/>
            <person name="Ebbesson L."/>
            <person name="Teles M."/>
            <person name="MacKenzie S."/>
            <person name="Amaro C."/>
        </authorList>
    </citation>
    <scope>NUCLEOTIDE SEQUENCE</scope>
</reference>